<reference evidence="3 4" key="1">
    <citation type="submission" date="2019-06" db="EMBL/GenBank/DDBJ databases">
        <title>Sequencing the genomes of 1000 actinobacteria strains.</title>
        <authorList>
            <person name="Klenk H.-P."/>
        </authorList>
    </citation>
    <scope>NUCLEOTIDE SEQUENCE [LARGE SCALE GENOMIC DNA]</scope>
    <source>
        <strain evidence="3 4">DSM 45301</strain>
    </source>
</reference>
<evidence type="ECO:0000259" key="2">
    <source>
        <dbReference type="PROSITE" id="PS50937"/>
    </source>
</evidence>
<dbReference type="InterPro" id="IPR009061">
    <property type="entry name" value="DNA-bd_dom_put_sf"/>
</dbReference>
<keyword evidence="1 3" id="KW-0238">DNA-binding</keyword>
<dbReference type="PANTHER" id="PTHR30204">
    <property type="entry name" value="REDOX-CYCLING DRUG-SENSING TRANSCRIPTIONAL ACTIVATOR SOXR"/>
    <property type="match status" value="1"/>
</dbReference>
<accession>A0A543CYG6</accession>
<dbReference type="PROSITE" id="PS50937">
    <property type="entry name" value="HTH_MERR_2"/>
    <property type="match status" value="1"/>
</dbReference>
<evidence type="ECO:0000313" key="4">
    <source>
        <dbReference type="Proteomes" id="UP000315677"/>
    </source>
</evidence>
<evidence type="ECO:0000256" key="1">
    <source>
        <dbReference type="ARBA" id="ARBA00023125"/>
    </source>
</evidence>
<protein>
    <submittedName>
        <fullName evidence="3">DNA-binding transcriptional MerR regulator</fullName>
    </submittedName>
</protein>
<dbReference type="AlphaFoldDB" id="A0A543CYG6"/>
<gene>
    <name evidence="3" type="ORF">FB558_8008</name>
</gene>
<evidence type="ECO:0000313" key="3">
    <source>
        <dbReference type="EMBL" id="TQM02146.1"/>
    </source>
</evidence>
<organism evidence="3 4">
    <name type="scientific">Pseudonocardia kunmingensis</name>
    <dbReference type="NCBI Taxonomy" id="630975"/>
    <lineage>
        <taxon>Bacteria</taxon>
        <taxon>Bacillati</taxon>
        <taxon>Actinomycetota</taxon>
        <taxon>Actinomycetes</taxon>
        <taxon>Pseudonocardiales</taxon>
        <taxon>Pseudonocardiaceae</taxon>
        <taxon>Pseudonocardia</taxon>
    </lineage>
</organism>
<dbReference type="Proteomes" id="UP000315677">
    <property type="component" value="Unassembled WGS sequence"/>
</dbReference>
<dbReference type="PANTHER" id="PTHR30204:SF98">
    <property type="entry name" value="HTH-TYPE TRANSCRIPTIONAL REGULATOR ADHR"/>
    <property type="match status" value="1"/>
</dbReference>
<dbReference type="PRINTS" id="PR00040">
    <property type="entry name" value="HTHMERR"/>
</dbReference>
<dbReference type="OrthoDB" id="9802039at2"/>
<dbReference type="PROSITE" id="PS00552">
    <property type="entry name" value="HTH_MERR_1"/>
    <property type="match status" value="1"/>
</dbReference>
<dbReference type="RefSeq" id="WP_142063759.1">
    <property type="nucleotide sequence ID" value="NZ_VFPA01000007.1"/>
</dbReference>
<dbReference type="GO" id="GO:0003677">
    <property type="term" value="F:DNA binding"/>
    <property type="evidence" value="ECO:0007669"/>
    <property type="project" value="UniProtKB-KW"/>
</dbReference>
<dbReference type="GO" id="GO:0003700">
    <property type="term" value="F:DNA-binding transcription factor activity"/>
    <property type="evidence" value="ECO:0007669"/>
    <property type="project" value="InterPro"/>
</dbReference>
<proteinExistence type="predicted"/>
<comment type="caution">
    <text evidence="3">The sequence shown here is derived from an EMBL/GenBank/DDBJ whole genome shotgun (WGS) entry which is preliminary data.</text>
</comment>
<feature type="domain" description="HTH merR-type" evidence="2">
    <location>
        <begin position="4"/>
        <end position="73"/>
    </location>
</feature>
<dbReference type="EMBL" id="VFPA01000007">
    <property type="protein sequence ID" value="TQM02146.1"/>
    <property type="molecule type" value="Genomic_DNA"/>
</dbReference>
<keyword evidence="4" id="KW-1185">Reference proteome</keyword>
<sequence>MDDDLTIGDVAALTGLSIDTLRFYEREGLMVSPVRRRGGRRAYGEADVAWLEICRRLRESDMPLAEIRRFAALVRQGPGNEAERLELLRRHEERVRARMAALAGALEVISGKVGAYAEHVARGTAAGVWVPSASSRLGSGPITSPSAR</sequence>
<dbReference type="SUPFAM" id="SSF46955">
    <property type="entry name" value="Putative DNA-binding domain"/>
    <property type="match status" value="1"/>
</dbReference>
<dbReference type="InterPro" id="IPR000551">
    <property type="entry name" value="MerR-type_HTH_dom"/>
</dbReference>
<dbReference type="Gene3D" id="1.10.1660.10">
    <property type="match status" value="1"/>
</dbReference>
<dbReference type="Pfam" id="PF13411">
    <property type="entry name" value="MerR_1"/>
    <property type="match status" value="1"/>
</dbReference>
<dbReference type="SMART" id="SM00422">
    <property type="entry name" value="HTH_MERR"/>
    <property type="match status" value="1"/>
</dbReference>
<dbReference type="InterPro" id="IPR047057">
    <property type="entry name" value="MerR_fam"/>
</dbReference>
<dbReference type="CDD" id="cd01109">
    <property type="entry name" value="HTH_YyaN"/>
    <property type="match status" value="1"/>
</dbReference>
<name>A0A543CYG6_9PSEU</name>